<comment type="caution">
    <text evidence="2">The sequence shown here is derived from an EMBL/GenBank/DDBJ whole genome shotgun (WGS) entry which is preliminary data.</text>
</comment>
<dbReference type="EMBL" id="VSRR010066576">
    <property type="protein sequence ID" value="MPC84844.1"/>
    <property type="molecule type" value="Genomic_DNA"/>
</dbReference>
<keyword evidence="3" id="KW-1185">Reference proteome</keyword>
<organism evidence="2 3">
    <name type="scientific">Portunus trituberculatus</name>
    <name type="common">Swimming crab</name>
    <name type="synonym">Neptunus trituberculatus</name>
    <dbReference type="NCBI Taxonomy" id="210409"/>
    <lineage>
        <taxon>Eukaryota</taxon>
        <taxon>Metazoa</taxon>
        <taxon>Ecdysozoa</taxon>
        <taxon>Arthropoda</taxon>
        <taxon>Crustacea</taxon>
        <taxon>Multicrustacea</taxon>
        <taxon>Malacostraca</taxon>
        <taxon>Eumalacostraca</taxon>
        <taxon>Eucarida</taxon>
        <taxon>Decapoda</taxon>
        <taxon>Pleocyemata</taxon>
        <taxon>Brachyura</taxon>
        <taxon>Eubrachyura</taxon>
        <taxon>Portunoidea</taxon>
        <taxon>Portunidae</taxon>
        <taxon>Portuninae</taxon>
        <taxon>Portunus</taxon>
    </lineage>
</organism>
<evidence type="ECO:0000256" key="1">
    <source>
        <dbReference type="SAM" id="MobiDB-lite"/>
    </source>
</evidence>
<proteinExistence type="predicted"/>
<dbReference type="AlphaFoldDB" id="A0A5B7IXF2"/>
<gene>
    <name evidence="2" type="ORF">E2C01_079595</name>
</gene>
<accession>A0A5B7IXF2</accession>
<evidence type="ECO:0000313" key="2">
    <source>
        <dbReference type="EMBL" id="MPC84844.1"/>
    </source>
</evidence>
<name>A0A5B7IXF2_PORTR</name>
<dbReference type="Proteomes" id="UP000324222">
    <property type="component" value="Unassembled WGS sequence"/>
</dbReference>
<protein>
    <submittedName>
        <fullName evidence="2">Uncharacterized protein</fullName>
    </submittedName>
</protein>
<feature type="region of interest" description="Disordered" evidence="1">
    <location>
        <begin position="71"/>
        <end position="100"/>
    </location>
</feature>
<sequence>MTPQLRDQSTSCSRSVAMQSPKHRVVVICATLDTSVGAAPLPCRHRRECPAFLPGRYWHVQVRGRPFIAATRPDNKRQHFKTHSIPASSTRSAEAHHSQP</sequence>
<reference evidence="2 3" key="1">
    <citation type="submission" date="2019-05" db="EMBL/GenBank/DDBJ databases">
        <title>Another draft genome of Portunus trituberculatus and its Hox gene families provides insights of decapod evolution.</title>
        <authorList>
            <person name="Jeong J.-H."/>
            <person name="Song I."/>
            <person name="Kim S."/>
            <person name="Choi T."/>
            <person name="Kim D."/>
            <person name="Ryu S."/>
            <person name="Kim W."/>
        </authorList>
    </citation>
    <scope>NUCLEOTIDE SEQUENCE [LARGE SCALE GENOMIC DNA]</scope>
    <source>
        <tissue evidence="2">Muscle</tissue>
    </source>
</reference>
<evidence type="ECO:0000313" key="3">
    <source>
        <dbReference type="Proteomes" id="UP000324222"/>
    </source>
</evidence>